<evidence type="ECO:0000313" key="3">
    <source>
        <dbReference type="Proteomes" id="UP001198163"/>
    </source>
</evidence>
<dbReference type="AlphaFoldDB" id="A0AAE3EGT7"/>
<name>A0AAE3EGT7_9SPIR</name>
<dbReference type="RefSeq" id="WP_230754709.1">
    <property type="nucleotide sequence ID" value="NZ_JAINWA010000001.1"/>
</dbReference>
<dbReference type="Proteomes" id="UP001198163">
    <property type="component" value="Unassembled WGS sequence"/>
</dbReference>
<evidence type="ECO:0000313" key="2">
    <source>
        <dbReference type="EMBL" id="MCD1654459.1"/>
    </source>
</evidence>
<accession>A0AAE3EGT7</accession>
<keyword evidence="1" id="KW-1133">Transmembrane helix</keyword>
<organism evidence="2 3">
    <name type="scientific">Teretinema zuelzerae</name>
    <dbReference type="NCBI Taxonomy" id="156"/>
    <lineage>
        <taxon>Bacteria</taxon>
        <taxon>Pseudomonadati</taxon>
        <taxon>Spirochaetota</taxon>
        <taxon>Spirochaetia</taxon>
        <taxon>Spirochaetales</taxon>
        <taxon>Treponemataceae</taxon>
        <taxon>Teretinema</taxon>
    </lineage>
</organism>
<gene>
    <name evidence="2" type="ORF">K7J14_07040</name>
</gene>
<dbReference type="EMBL" id="JAINWA010000001">
    <property type="protein sequence ID" value="MCD1654459.1"/>
    <property type="molecule type" value="Genomic_DNA"/>
</dbReference>
<keyword evidence="1" id="KW-0472">Membrane</keyword>
<reference evidence="2" key="1">
    <citation type="submission" date="2021-08" db="EMBL/GenBank/DDBJ databases">
        <title>Comparative analyses of Brucepasteria parasyntrophica and Teretinema zuelzerae.</title>
        <authorList>
            <person name="Song Y."/>
            <person name="Brune A."/>
        </authorList>
    </citation>
    <scope>NUCLEOTIDE SEQUENCE</scope>
    <source>
        <strain evidence="2">DSM 1903</strain>
    </source>
</reference>
<protein>
    <submittedName>
        <fullName evidence="2">Uncharacterized protein</fullName>
    </submittedName>
</protein>
<feature type="transmembrane region" description="Helical" evidence="1">
    <location>
        <begin position="20"/>
        <end position="41"/>
    </location>
</feature>
<evidence type="ECO:0000256" key="1">
    <source>
        <dbReference type="SAM" id="Phobius"/>
    </source>
</evidence>
<keyword evidence="1" id="KW-0812">Transmembrane</keyword>
<comment type="caution">
    <text evidence="2">The sequence shown here is derived from an EMBL/GenBank/DDBJ whole genome shotgun (WGS) entry which is preliminary data.</text>
</comment>
<proteinExistence type="predicted"/>
<sequence>MLAESLVALYVDKKERARVMAVQHMIIMLATAPFGWISGLLSSIREPCRSG</sequence>
<keyword evidence="3" id="KW-1185">Reference proteome</keyword>